<gene>
    <name evidence="1" type="ORF">LCGC14_1558860</name>
</gene>
<proteinExistence type="predicted"/>
<protein>
    <submittedName>
        <fullName evidence="1">Uncharacterized protein</fullName>
    </submittedName>
</protein>
<organism evidence="1">
    <name type="scientific">marine sediment metagenome</name>
    <dbReference type="NCBI Taxonomy" id="412755"/>
    <lineage>
        <taxon>unclassified sequences</taxon>
        <taxon>metagenomes</taxon>
        <taxon>ecological metagenomes</taxon>
    </lineage>
</organism>
<dbReference type="EMBL" id="LAZR01012016">
    <property type="protein sequence ID" value="KKM47226.1"/>
    <property type="molecule type" value="Genomic_DNA"/>
</dbReference>
<comment type="caution">
    <text evidence="1">The sequence shown here is derived from an EMBL/GenBank/DDBJ whole genome shotgun (WGS) entry which is preliminary data.</text>
</comment>
<reference evidence="1" key="1">
    <citation type="journal article" date="2015" name="Nature">
        <title>Complex archaea that bridge the gap between prokaryotes and eukaryotes.</title>
        <authorList>
            <person name="Spang A."/>
            <person name="Saw J.H."/>
            <person name="Jorgensen S.L."/>
            <person name="Zaremba-Niedzwiedzka K."/>
            <person name="Martijn J."/>
            <person name="Lind A.E."/>
            <person name="van Eijk R."/>
            <person name="Schleper C."/>
            <person name="Guy L."/>
            <person name="Ettema T.J."/>
        </authorList>
    </citation>
    <scope>NUCLEOTIDE SEQUENCE</scope>
</reference>
<evidence type="ECO:0000313" key="1">
    <source>
        <dbReference type="EMBL" id="KKM47226.1"/>
    </source>
</evidence>
<dbReference type="AlphaFoldDB" id="A0A0F9IN49"/>
<accession>A0A0F9IN49</accession>
<name>A0A0F9IN49_9ZZZZ</name>
<sequence length="121" mass="13930">MADNRDYRVRAFLYIENEGIALGLYDHVLEQKEDAVDINPDTPHAEMRLVEFGDAHIVEYDLAFPPEEQGKARGLFNHSKNINAVKYPDAEEGMQTGYVSLERCGHRIKESCEIIERYDVE</sequence>